<gene>
    <name evidence="2" type="ORF">VCUG_00177</name>
</gene>
<evidence type="ECO:0000313" key="2">
    <source>
        <dbReference type="EMBL" id="ELA48341.1"/>
    </source>
</evidence>
<feature type="region of interest" description="Disordered" evidence="1">
    <location>
        <begin position="37"/>
        <end position="57"/>
    </location>
</feature>
<dbReference type="AlphaFoldDB" id="L2GXD6"/>
<proteinExistence type="predicted"/>
<evidence type="ECO:0000313" key="3">
    <source>
        <dbReference type="Proteomes" id="UP000011081"/>
    </source>
</evidence>
<dbReference type="OMA" id="YNIESEC"/>
<evidence type="ECO:0000256" key="1">
    <source>
        <dbReference type="SAM" id="MobiDB-lite"/>
    </source>
</evidence>
<dbReference type="Proteomes" id="UP000011081">
    <property type="component" value="Unassembled WGS sequence"/>
</dbReference>
<sequence>MRICAFCIVVIATSDIAQVFERLKVLQPRNRRDGANLREGFESSVPDRHSERTMDTNNSTRGFFRQLASRADNVFGMLSIERRYLGSRMVQSYLASRESSSASKNVPYMSSSALLCNTSSSECPESRGAVPKHKNLQTVTPNPSVESTMVNQRLRRSEEHNSSSSASIYYAYFNPPTDQTGSSHKGMGCSTLVCSKTLLKRNNAKHSSSPDLLATESESYVKSMQNTFTKSSNMVHSAEDIRDHAKSIDQVDRKLKKITEYKDGDSSLSDESEYSCEPGNMDSFDRNNEETASESLTYVTRESESSIIFTEWLEQIRLDRSKFRFRSLDSSIYKFELGDLICLCWTPFDSYLEYLLSEFCRTIGNFPVYTQGGDDECANAQYEDLLACKDNIAGMHEMYAKQCLLFESDCECLKGQLVEFLSDNEKLKDTKINDTERYGSIKTTQPVADAAAYMHLVTTRISDMNKRLEGCTKVRYQANGPDFIFPLFRNVALLINKSIEEHQESEILLSCNKKMINQIKSSIDAVLQQLREVIEGYSQVHRIYGKFINKIDDNLSLLRDMDRFDSSDDD</sequence>
<organism evidence="2 3">
    <name type="scientific">Vavraia culicis (isolate floridensis)</name>
    <name type="common">Microsporidian parasite</name>
    <dbReference type="NCBI Taxonomy" id="948595"/>
    <lineage>
        <taxon>Eukaryota</taxon>
        <taxon>Fungi</taxon>
        <taxon>Fungi incertae sedis</taxon>
        <taxon>Microsporidia</taxon>
        <taxon>Pleistophoridae</taxon>
        <taxon>Vavraia</taxon>
    </lineage>
</organism>
<reference evidence="3" key="1">
    <citation type="submission" date="2011-03" db="EMBL/GenBank/DDBJ databases">
        <title>The genome sequence of Vavraia culicis strain floridensis.</title>
        <authorList>
            <consortium name="The Broad Institute Genome Sequencing Platform"/>
            <person name="Cuomo C."/>
            <person name="Becnel J."/>
            <person name="Sanscrainte N."/>
            <person name="Young S.K."/>
            <person name="Zeng Q."/>
            <person name="Gargeya S."/>
            <person name="Fitzgerald M."/>
            <person name="Haas B."/>
            <person name="Abouelleil A."/>
            <person name="Alvarado L."/>
            <person name="Arachchi H.M."/>
            <person name="Berlin A."/>
            <person name="Chapman S.B."/>
            <person name="Gearin G."/>
            <person name="Goldberg J."/>
            <person name="Griggs A."/>
            <person name="Gujja S."/>
            <person name="Hansen M."/>
            <person name="Heiman D."/>
            <person name="Howarth C."/>
            <person name="Larimer J."/>
            <person name="Lui A."/>
            <person name="MacDonald P.J.P."/>
            <person name="McCowen C."/>
            <person name="Montmayeur A."/>
            <person name="Murphy C."/>
            <person name="Neiman D."/>
            <person name="Pearson M."/>
            <person name="Priest M."/>
            <person name="Roberts A."/>
            <person name="Saif S."/>
            <person name="Shea T."/>
            <person name="Sisk P."/>
            <person name="Stolte C."/>
            <person name="Sykes S."/>
            <person name="Wortman J."/>
            <person name="Nusbaum C."/>
            <person name="Birren B."/>
        </authorList>
    </citation>
    <scope>NUCLEOTIDE SEQUENCE [LARGE SCALE GENOMIC DNA]</scope>
    <source>
        <strain evidence="3">floridensis</strain>
    </source>
</reference>
<dbReference type="VEuPathDB" id="MicrosporidiaDB:VCUG_00177"/>
<dbReference type="HOGENOM" id="CLU_478331_0_0_1"/>
<dbReference type="GeneID" id="19878068"/>
<name>L2GXD6_VAVCU</name>
<protein>
    <submittedName>
        <fullName evidence="2">Uncharacterized protein</fullName>
    </submittedName>
</protein>
<dbReference type="InParanoid" id="L2GXD6"/>
<dbReference type="RefSeq" id="XP_008073198.1">
    <property type="nucleotide sequence ID" value="XM_008075007.1"/>
</dbReference>
<feature type="region of interest" description="Disordered" evidence="1">
    <location>
        <begin position="262"/>
        <end position="288"/>
    </location>
</feature>
<dbReference type="EMBL" id="GL877405">
    <property type="protein sequence ID" value="ELA48341.1"/>
    <property type="molecule type" value="Genomic_DNA"/>
</dbReference>
<accession>L2GXD6</accession>
<feature type="compositionally biased region" description="Basic and acidic residues" evidence="1">
    <location>
        <begin position="37"/>
        <end position="54"/>
    </location>
</feature>
<keyword evidence="3" id="KW-1185">Reference proteome</keyword>